<protein>
    <submittedName>
        <fullName evidence="1">Uncharacterized protein</fullName>
    </submittedName>
</protein>
<proteinExistence type="predicted"/>
<reference evidence="1 2" key="1">
    <citation type="submission" date="2024-03" db="EMBL/GenBank/DDBJ databases">
        <authorList>
            <person name="Gkanogiannis A."/>
            <person name="Becerra Lopez-Lavalle L."/>
        </authorList>
    </citation>
    <scope>NUCLEOTIDE SEQUENCE [LARGE SCALE GENOMIC DNA]</scope>
</reference>
<keyword evidence="2" id="KW-1185">Reference proteome</keyword>
<accession>A0ABP0XV46</accession>
<dbReference type="Proteomes" id="UP001642487">
    <property type="component" value="Chromosome 10"/>
</dbReference>
<gene>
    <name evidence="1" type="ORF">CITCOLO1_LOCUS3237</name>
</gene>
<evidence type="ECO:0000313" key="2">
    <source>
        <dbReference type="Proteomes" id="UP001642487"/>
    </source>
</evidence>
<organism evidence="1 2">
    <name type="scientific">Citrullus colocynthis</name>
    <name type="common">colocynth</name>
    <dbReference type="NCBI Taxonomy" id="252529"/>
    <lineage>
        <taxon>Eukaryota</taxon>
        <taxon>Viridiplantae</taxon>
        <taxon>Streptophyta</taxon>
        <taxon>Embryophyta</taxon>
        <taxon>Tracheophyta</taxon>
        <taxon>Spermatophyta</taxon>
        <taxon>Magnoliopsida</taxon>
        <taxon>eudicotyledons</taxon>
        <taxon>Gunneridae</taxon>
        <taxon>Pentapetalae</taxon>
        <taxon>rosids</taxon>
        <taxon>fabids</taxon>
        <taxon>Cucurbitales</taxon>
        <taxon>Cucurbitaceae</taxon>
        <taxon>Benincaseae</taxon>
        <taxon>Citrullus</taxon>
    </lineage>
</organism>
<name>A0ABP0XV46_9ROSI</name>
<sequence>MGNNDDNNNPIDHRFFSSFSLSHTRSIFPAQSPSSDLQNLPDSFSFALFPFLSILKQASSRVFLPLAFLNLASSLNSYQVCSFCIICRDNIIFGRFTVYVSLRSLPLNNPESDHRPLEVSGLGCTELNF</sequence>
<dbReference type="EMBL" id="OZ021744">
    <property type="protein sequence ID" value="CAK9311577.1"/>
    <property type="molecule type" value="Genomic_DNA"/>
</dbReference>
<evidence type="ECO:0000313" key="1">
    <source>
        <dbReference type="EMBL" id="CAK9311577.1"/>
    </source>
</evidence>